<reference evidence="1 2" key="1">
    <citation type="submission" date="2019-05" db="EMBL/GenBank/DDBJ databases">
        <title>Emergence of the Ug99 lineage of the wheat stem rust pathogen through somatic hybridization.</title>
        <authorList>
            <person name="Li F."/>
            <person name="Upadhyaya N.M."/>
            <person name="Sperschneider J."/>
            <person name="Matny O."/>
            <person name="Nguyen-Phuc H."/>
            <person name="Mago R."/>
            <person name="Raley C."/>
            <person name="Miller M.E."/>
            <person name="Silverstein K.A.T."/>
            <person name="Henningsen E."/>
            <person name="Hirsch C.D."/>
            <person name="Visser B."/>
            <person name="Pretorius Z.A."/>
            <person name="Steffenson B.J."/>
            <person name="Schwessinger B."/>
            <person name="Dodds P.N."/>
            <person name="Figueroa M."/>
        </authorList>
    </citation>
    <scope>NUCLEOTIDE SEQUENCE [LARGE SCALE GENOMIC DNA]</scope>
    <source>
        <strain evidence="1">21-0</strain>
    </source>
</reference>
<organism evidence="1 2">
    <name type="scientific">Puccinia graminis f. sp. tritici</name>
    <dbReference type="NCBI Taxonomy" id="56615"/>
    <lineage>
        <taxon>Eukaryota</taxon>
        <taxon>Fungi</taxon>
        <taxon>Dikarya</taxon>
        <taxon>Basidiomycota</taxon>
        <taxon>Pucciniomycotina</taxon>
        <taxon>Pucciniomycetes</taxon>
        <taxon>Pucciniales</taxon>
        <taxon>Pucciniaceae</taxon>
        <taxon>Puccinia</taxon>
    </lineage>
</organism>
<dbReference type="Proteomes" id="UP000324748">
    <property type="component" value="Unassembled WGS sequence"/>
</dbReference>
<accession>A0A5B0Q692</accession>
<proteinExistence type="predicted"/>
<keyword evidence="2" id="KW-1185">Reference proteome</keyword>
<comment type="caution">
    <text evidence="1">The sequence shown here is derived from an EMBL/GenBank/DDBJ whole genome shotgun (WGS) entry which is preliminary data.</text>
</comment>
<dbReference type="AlphaFoldDB" id="A0A5B0Q692"/>
<evidence type="ECO:0000313" key="1">
    <source>
        <dbReference type="EMBL" id="KAA1108730.1"/>
    </source>
</evidence>
<protein>
    <submittedName>
        <fullName evidence="1">Uncharacterized protein</fullName>
    </submittedName>
</protein>
<gene>
    <name evidence="1" type="ORF">PGT21_023092</name>
</gene>
<sequence length="59" mass="6924">MFLGFKRRYNSIWLTTSGVSMRMGLLNNSARQGTDDRLDDVDKTTKKDVKMMTRFNFEV</sequence>
<evidence type="ECO:0000313" key="2">
    <source>
        <dbReference type="Proteomes" id="UP000324748"/>
    </source>
</evidence>
<name>A0A5B0Q692_PUCGR</name>
<dbReference type="EMBL" id="VSWC01000028">
    <property type="protein sequence ID" value="KAA1108730.1"/>
    <property type="molecule type" value="Genomic_DNA"/>
</dbReference>